<feature type="compositionally biased region" description="Basic residues" evidence="2">
    <location>
        <begin position="30"/>
        <end position="45"/>
    </location>
</feature>
<accession>A0A8H3A6X4</accession>
<feature type="region of interest" description="Disordered" evidence="2">
    <location>
        <begin position="113"/>
        <end position="133"/>
    </location>
</feature>
<feature type="domain" description="Threonine/serine exporter-like N-terminal" evidence="3">
    <location>
        <begin position="437"/>
        <end position="583"/>
    </location>
</feature>
<dbReference type="InterPro" id="IPR051361">
    <property type="entry name" value="ThrE/Ser_Exporter"/>
</dbReference>
<evidence type="ECO:0000259" key="3">
    <source>
        <dbReference type="Pfam" id="PF06738"/>
    </source>
</evidence>
<dbReference type="PANTHER" id="PTHR31082">
    <property type="entry name" value="PHEROMONE-REGULATED MEMBRANE PROTEIN 10"/>
    <property type="match status" value="1"/>
</dbReference>
<dbReference type="Pfam" id="PF06738">
    <property type="entry name" value="ThrE"/>
    <property type="match status" value="1"/>
</dbReference>
<evidence type="ECO:0000256" key="2">
    <source>
        <dbReference type="SAM" id="MobiDB-lite"/>
    </source>
</evidence>
<evidence type="ECO:0000313" key="5">
    <source>
        <dbReference type="Proteomes" id="UP000663841"/>
    </source>
</evidence>
<feature type="region of interest" description="Disordered" evidence="2">
    <location>
        <begin position="1"/>
        <end position="67"/>
    </location>
</feature>
<proteinExistence type="inferred from homology"/>
<dbReference type="Proteomes" id="UP000663841">
    <property type="component" value="Unassembled WGS sequence"/>
</dbReference>
<evidence type="ECO:0000256" key="1">
    <source>
        <dbReference type="ARBA" id="ARBA00034125"/>
    </source>
</evidence>
<dbReference type="InterPro" id="IPR010619">
    <property type="entry name" value="ThrE-like_N"/>
</dbReference>
<reference evidence="4" key="1">
    <citation type="submission" date="2021-01" db="EMBL/GenBank/DDBJ databases">
        <authorList>
            <person name="Kaushik A."/>
        </authorList>
    </citation>
    <scope>NUCLEOTIDE SEQUENCE</scope>
    <source>
        <strain evidence="4">AG3-T5</strain>
    </source>
</reference>
<protein>
    <recommendedName>
        <fullName evidence="3">Threonine/serine exporter-like N-terminal domain-containing protein</fullName>
    </recommendedName>
</protein>
<evidence type="ECO:0000313" key="4">
    <source>
        <dbReference type="EMBL" id="CAE6412681.1"/>
    </source>
</evidence>
<comment type="caution">
    <text evidence="4">The sequence shown here is derived from an EMBL/GenBank/DDBJ whole genome shotgun (WGS) entry which is preliminary data.</text>
</comment>
<dbReference type="PANTHER" id="PTHR31082:SF4">
    <property type="entry name" value="PHEROMONE-REGULATED MEMBRANE PROTEIN 10"/>
    <property type="match status" value="1"/>
</dbReference>
<dbReference type="AlphaFoldDB" id="A0A8H3A6X4"/>
<name>A0A8H3A6X4_9AGAM</name>
<comment type="similarity">
    <text evidence="1">Belongs to the ThrE exporter (TC 2.A.79) family.</text>
</comment>
<gene>
    <name evidence="4" type="ORF">RDB_LOCUS25249</name>
</gene>
<organism evidence="4 5">
    <name type="scientific">Rhizoctonia solani</name>
    <dbReference type="NCBI Taxonomy" id="456999"/>
    <lineage>
        <taxon>Eukaryota</taxon>
        <taxon>Fungi</taxon>
        <taxon>Dikarya</taxon>
        <taxon>Basidiomycota</taxon>
        <taxon>Agaricomycotina</taxon>
        <taxon>Agaricomycetes</taxon>
        <taxon>Cantharellales</taxon>
        <taxon>Ceratobasidiaceae</taxon>
        <taxon>Rhizoctonia</taxon>
    </lineage>
</organism>
<dbReference type="EMBL" id="CAJMWW010000065">
    <property type="protein sequence ID" value="CAE6412681.1"/>
    <property type="molecule type" value="Genomic_DNA"/>
</dbReference>
<feature type="compositionally biased region" description="Polar residues" evidence="2">
    <location>
        <begin position="115"/>
        <end position="124"/>
    </location>
</feature>
<feature type="region of interest" description="Disordered" evidence="2">
    <location>
        <begin position="241"/>
        <end position="282"/>
    </location>
</feature>
<dbReference type="GO" id="GO:0022857">
    <property type="term" value="F:transmembrane transporter activity"/>
    <property type="evidence" value="ECO:0007669"/>
    <property type="project" value="InterPro"/>
</dbReference>
<sequence length="585" mass="64971">MDPNTLFPPTSPRRQVPEAIGAEPGDRYTRLLHRTRSRPGSRPRRSSVAEWGSGNQRDMPIGPLDENGMLGIESLYSSEERRESNAPSAFPMPSLTEQPVHVSVLPFGPSRRRSSLVTTNTNISTPPPMYSGYNPFRTPATEPIAQHAQFASPFLELEHEQSRNPFSIPDPGLRHRNPYTTYSPIIPPQPVMRTGPPLGFFDMYGYSPGRTSIIQPHDEEEEDEKHRLACYNAQMDWDPDDEYDDPEPSVAARRPYSDATLPGYRPGGIDYPQSPKSDWDSRSQTMITVGSETGRKHFITENTCPLEQRRSFILVLAKALLQFQAPSHRIENQLEAAARVLEVPAEFLHLPSLVIISFGSFEGEQGAPVVDKPSKFSSRSKSLKSAIAMAVLRKNKDDTVNEDYDNNEGEVFQSKPAQEGATQRTGFGIRVHIVKSGGKMELGKLHELHTIYRKVVHDEMSAQDGRIKLLKLLKQPPIYNIYERCLHAFMCGLLICVMSFGGSFVDMWVAGAGCATIAYLQLGVAAKNPLYSNIFEISAAMMMSFIARGLSSINGNLFCYSAISSASVVLILPGSIICESFNDDT</sequence>